<protein>
    <submittedName>
        <fullName evidence="2">Anti-anti-sigma factor</fullName>
    </submittedName>
</protein>
<reference evidence="2 3" key="1">
    <citation type="submission" date="2020-10" db="EMBL/GenBank/DDBJ databases">
        <title>Sequencing the genomes of 1000 actinobacteria strains.</title>
        <authorList>
            <person name="Klenk H.-P."/>
        </authorList>
    </citation>
    <scope>NUCLEOTIDE SEQUENCE [LARGE SCALE GENOMIC DNA]</scope>
    <source>
        <strain evidence="2 3">DSM 44653</strain>
    </source>
</reference>
<keyword evidence="3" id="KW-1185">Reference proteome</keyword>
<proteinExistence type="predicted"/>
<accession>A0ABR9HQR9</accession>
<dbReference type="InterPro" id="IPR036513">
    <property type="entry name" value="STAS_dom_sf"/>
</dbReference>
<sequence>MSSDRHGPSAVRRQAAKEILAVERSEPRPGWLVVTAVGEIDAVSVRLLQRATWQEAATVTVVDLSGVTLLGAAGLRALAQADRRARADGGRLWLVVPPHPVSVALSMFWPGARVRGFATLAEALRADPG</sequence>
<name>A0ABR9HQR9_9PSEU</name>
<comment type="caution">
    <text evidence="2">The sequence shown here is derived from an EMBL/GenBank/DDBJ whole genome shotgun (WGS) entry which is preliminary data.</text>
</comment>
<dbReference type="SUPFAM" id="SSF52091">
    <property type="entry name" value="SpoIIaa-like"/>
    <property type="match status" value="1"/>
</dbReference>
<dbReference type="Proteomes" id="UP000631670">
    <property type="component" value="Unassembled WGS sequence"/>
</dbReference>
<evidence type="ECO:0000313" key="3">
    <source>
        <dbReference type="Proteomes" id="UP000631670"/>
    </source>
</evidence>
<organism evidence="2 3">
    <name type="scientific">Amycolatopsis lexingtonensis</name>
    <dbReference type="NCBI Taxonomy" id="218822"/>
    <lineage>
        <taxon>Bacteria</taxon>
        <taxon>Bacillati</taxon>
        <taxon>Actinomycetota</taxon>
        <taxon>Actinomycetes</taxon>
        <taxon>Pseudonocardiales</taxon>
        <taxon>Pseudonocardiaceae</taxon>
        <taxon>Amycolatopsis</taxon>
    </lineage>
</organism>
<dbReference type="PROSITE" id="PS50801">
    <property type="entry name" value="STAS"/>
    <property type="match status" value="1"/>
</dbReference>
<gene>
    <name evidence="2" type="ORF">H4696_000379</name>
</gene>
<dbReference type="Gene3D" id="3.30.750.24">
    <property type="entry name" value="STAS domain"/>
    <property type="match status" value="1"/>
</dbReference>
<feature type="domain" description="STAS" evidence="1">
    <location>
        <begin position="21"/>
        <end position="95"/>
    </location>
</feature>
<dbReference type="Pfam" id="PF01740">
    <property type="entry name" value="STAS"/>
    <property type="match status" value="1"/>
</dbReference>
<dbReference type="InterPro" id="IPR002645">
    <property type="entry name" value="STAS_dom"/>
</dbReference>
<evidence type="ECO:0000259" key="1">
    <source>
        <dbReference type="PROSITE" id="PS50801"/>
    </source>
</evidence>
<dbReference type="RefSeq" id="WP_086863725.1">
    <property type="nucleotide sequence ID" value="NZ_JADBEG010000001.1"/>
</dbReference>
<dbReference type="EMBL" id="JADBEG010000001">
    <property type="protein sequence ID" value="MBE1493279.1"/>
    <property type="molecule type" value="Genomic_DNA"/>
</dbReference>
<dbReference type="CDD" id="cd07043">
    <property type="entry name" value="STAS_anti-anti-sigma_factors"/>
    <property type="match status" value="1"/>
</dbReference>
<evidence type="ECO:0000313" key="2">
    <source>
        <dbReference type="EMBL" id="MBE1493279.1"/>
    </source>
</evidence>